<name>A0A0A7AQ61_9CAUD</name>
<dbReference type="OrthoDB" id="17336at10239"/>
<accession>A0A0A7AQ61</accession>
<organism evidence="2 3">
    <name type="scientific">Bacillus phage vB_BtS_BMBtp3</name>
    <dbReference type="NCBI Taxonomy" id="1445809"/>
    <lineage>
        <taxon>Viruses</taxon>
        <taxon>Duplodnaviria</taxon>
        <taxon>Heunggongvirae</taxon>
        <taxon>Uroviricota</taxon>
        <taxon>Caudoviricetes</taxon>
        <taxon>Waukeshavirus</taxon>
        <taxon>Waukeshavirus BMBtp3</taxon>
    </lineage>
</organism>
<evidence type="ECO:0000256" key="1">
    <source>
        <dbReference type="SAM" id="Coils"/>
    </source>
</evidence>
<dbReference type="EMBL" id="KJ024807">
    <property type="protein sequence ID" value="AHJ86707.1"/>
    <property type="molecule type" value="Genomic_DNA"/>
</dbReference>
<reference evidence="3" key="1">
    <citation type="submission" date="2014-01" db="EMBL/GenBank/DDBJ databases">
        <title>Complete genome sequence of novel bacteriophage BMBTP3 with a mosaic organization.</title>
        <authorList>
            <person name="Zhu L."/>
            <person name="Wang Y."/>
            <person name="Sun M."/>
        </authorList>
    </citation>
    <scope>NUCLEOTIDE SEQUENCE [LARGE SCALE GENOMIC DNA]</scope>
</reference>
<protein>
    <submittedName>
        <fullName evidence="2">Uncharacterized protein</fullName>
    </submittedName>
</protein>
<keyword evidence="3" id="KW-1185">Reference proteome</keyword>
<proteinExistence type="predicted"/>
<evidence type="ECO:0000313" key="3">
    <source>
        <dbReference type="Proteomes" id="UP000031093"/>
    </source>
</evidence>
<dbReference type="GeneID" id="26613746"/>
<dbReference type="KEGG" id="vg:26613746"/>
<feature type="coiled-coil region" evidence="1">
    <location>
        <begin position="1"/>
        <end position="28"/>
    </location>
</feature>
<dbReference type="RefSeq" id="YP_009193976.1">
    <property type="nucleotide sequence ID" value="NC_028748.2"/>
</dbReference>
<dbReference type="Proteomes" id="UP000031093">
    <property type="component" value="Segment"/>
</dbReference>
<sequence>MESITKIIADFEKRINDLQRDNDGLKQTLLHVSTTVEALGEKVSMLEKGLATKADITHVQLINKQSEIIKKINDSKSIPMDCKVGLSLDGRVVAESIVEHTADSI</sequence>
<evidence type="ECO:0000313" key="2">
    <source>
        <dbReference type="EMBL" id="AHJ86707.1"/>
    </source>
</evidence>
<gene>
    <name evidence="2" type="ORF">BMBtpLA_1</name>
</gene>
<keyword evidence="1" id="KW-0175">Coiled coil</keyword>